<dbReference type="InterPro" id="IPR005754">
    <property type="entry name" value="Sortase"/>
</dbReference>
<dbReference type="InterPro" id="IPR023365">
    <property type="entry name" value="Sortase_dom-sf"/>
</dbReference>
<dbReference type="CDD" id="cd06165">
    <property type="entry name" value="Sortase_A"/>
    <property type="match status" value="1"/>
</dbReference>
<reference evidence="6" key="2">
    <citation type="submission" date="2021-04" db="EMBL/GenBank/DDBJ databases">
        <authorList>
            <person name="Gilroy R."/>
        </authorList>
    </citation>
    <scope>NUCLEOTIDE SEQUENCE</scope>
    <source>
        <strain evidence="6">6627</strain>
    </source>
</reference>
<keyword evidence="5" id="KW-0812">Transmembrane</keyword>
<evidence type="ECO:0000256" key="2">
    <source>
        <dbReference type="ARBA" id="ARBA00022801"/>
    </source>
</evidence>
<organism evidence="6 7">
    <name type="scientific">Candidatus Ligilactobacillus excrementigallinarum</name>
    <dbReference type="NCBI Taxonomy" id="2838641"/>
    <lineage>
        <taxon>Bacteria</taxon>
        <taxon>Bacillati</taxon>
        <taxon>Bacillota</taxon>
        <taxon>Bacilli</taxon>
        <taxon>Lactobacillales</taxon>
        <taxon>Lactobacillaceae</taxon>
        <taxon>Ligilactobacillus</taxon>
    </lineage>
</organism>
<dbReference type="SUPFAM" id="SSF63817">
    <property type="entry name" value="Sortase"/>
    <property type="match status" value="1"/>
</dbReference>
<comment type="caution">
    <text evidence="6">The sequence shown here is derived from an EMBL/GenBank/DDBJ whole genome shotgun (WGS) entry which is preliminary data.</text>
</comment>
<proteinExistence type="predicted"/>
<dbReference type="GO" id="GO:0006508">
    <property type="term" value="P:proteolysis"/>
    <property type="evidence" value="ECO:0007669"/>
    <property type="project" value="UniProtKB-KW"/>
</dbReference>
<feature type="active site" description="Proton donor/acceptor" evidence="4">
    <location>
        <position position="130"/>
    </location>
</feature>
<keyword evidence="5" id="KW-0472">Membrane</keyword>
<protein>
    <submittedName>
        <fullName evidence="6">Class A sortase</fullName>
    </submittedName>
</protein>
<evidence type="ECO:0000256" key="3">
    <source>
        <dbReference type="ARBA" id="ARBA00022807"/>
    </source>
</evidence>
<dbReference type="GO" id="GO:0008234">
    <property type="term" value="F:cysteine-type peptidase activity"/>
    <property type="evidence" value="ECO:0007669"/>
    <property type="project" value="UniProtKB-KW"/>
</dbReference>
<dbReference type="Proteomes" id="UP000823963">
    <property type="component" value="Unassembled WGS sequence"/>
</dbReference>
<accession>A0A9D1UXG2</accession>
<dbReference type="NCBIfam" id="TIGR01076">
    <property type="entry name" value="sortase_fam"/>
    <property type="match status" value="1"/>
</dbReference>
<reference evidence="6" key="1">
    <citation type="journal article" date="2021" name="PeerJ">
        <title>Extensive microbial diversity within the chicken gut microbiome revealed by metagenomics and culture.</title>
        <authorList>
            <person name="Gilroy R."/>
            <person name="Ravi A."/>
            <person name="Getino M."/>
            <person name="Pursley I."/>
            <person name="Horton D.L."/>
            <person name="Alikhan N.F."/>
            <person name="Baker D."/>
            <person name="Gharbi K."/>
            <person name="Hall N."/>
            <person name="Watson M."/>
            <person name="Adriaenssens E.M."/>
            <person name="Foster-Nyarko E."/>
            <person name="Jarju S."/>
            <person name="Secka A."/>
            <person name="Antonio M."/>
            <person name="Oren A."/>
            <person name="Chaudhuri R.R."/>
            <person name="La Ragione R."/>
            <person name="Hildebrand F."/>
            <person name="Pallen M.J."/>
        </authorList>
    </citation>
    <scope>NUCLEOTIDE SEQUENCE</scope>
    <source>
        <strain evidence="6">6627</strain>
    </source>
</reference>
<feature type="active site" description="Acyl-thioester intermediate" evidence="4">
    <location>
        <position position="193"/>
    </location>
</feature>
<feature type="transmembrane region" description="Helical" evidence="5">
    <location>
        <begin position="12"/>
        <end position="29"/>
    </location>
</feature>
<evidence type="ECO:0000256" key="1">
    <source>
        <dbReference type="ARBA" id="ARBA00022670"/>
    </source>
</evidence>
<dbReference type="Gene3D" id="2.40.260.10">
    <property type="entry name" value="Sortase"/>
    <property type="match status" value="1"/>
</dbReference>
<dbReference type="Pfam" id="PF04203">
    <property type="entry name" value="Sortase"/>
    <property type="match status" value="1"/>
</dbReference>
<sequence>MTNKKHNILHYIKKFILVAAFLVGTVMLFNRPLTNFLIENYHPVIFKENAVNTKRAPYDWNDVKPLNIFTVIKARIYHPQIQVIGGIYNQKLGLDVPIVNGVDSTIYALCAGVLKPGQKMGTGNFTLAAHNIPTSKDALFTPIYNKAKIGDTLYVTNFKKVYSYRIYAKSSVSKYNQTILKDSKQPILTLITCGDTNNSNRVVFQAKLTKTASYNNVSPSTRAYLDEKYAVKDSRWDTIYLNVFNKHPQAENHKKVK</sequence>
<evidence type="ECO:0000313" key="6">
    <source>
        <dbReference type="EMBL" id="HIX02194.1"/>
    </source>
</evidence>
<dbReference type="InterPro" id="IPR042007">
    <property type="entry name" value="Sortase_A"/>
</dbReference>
<gene>
    <name evidence="6" type="ORF">H9861_05515</name>
</gene>
<evidence type="ECO:0000256" key="5">
    <source>
        <dbReference type="SAM" id="Phobius"/>
    </source>
</evidence>
<dbReference type="EMBL" id="DXFP01000051">
    <property type="protein sequence ID" value="HIX02194.1"/>
    <property type="molecule type" value="Genomic_DNA"/>
</dbReference>
<keyword evidence="2" id="KW-0378">Hydrolase</keyword>
<evidence type="ECO:0000256" key="4">
    <source>
        <dbReference type="PIRSR" id="PIRSR605754-1"/>
    </source>
</evidence>
<dbReference type="AlphaFoldDB" id="A0A9D1UXG2"/>
<evidence type="ECO:0000313" key="7">
    <source>
        <dbReference type="Proteomes" id="UP000823963"/>
    </source>
</evidence>
<keyword evidence="5" id="KW-1133">Transmembrane helix</keyword>
<keyword evidence="1" id="KW-0645">Protease</keyword>
<name>A0A9D1UXG2_9LACO</name>
<keyword evidence="3" id="KW-0788">Thiol protease</keyword>